<evidence type="ECO:0000256" key="2">
    <source>
        <dbReference type="ARBA" id="ARBA00022737"/>
    </source>
</evidence>
<comment type="similarity">
    <text evidence="1">Belongs to the PPR family. P subfamily.</text>
</comment>
<evidence type="ECO:0000313" key="4">
    <source>
        <dbReference type="EMBL" id="GFS30756.1"/>
    </source>
</evidence>
<dbReference type="PANTHER" id="PTHR47938:SF11">
    <property type="entry name" value="PENTACOTRIPEPTIDE-REPEAT REGION OF PRORP DOMAIN-CONTAINING PROTEIN"/>
    <property type="match status" value="1"/>
</dbReference>
<gene>
    <name evidence="4" type="ORF">Acr_00g0013850</name>
</gene>
<evidence type="ECO:0000313" key="5">
    <source>
        <dbReference type="Proteomes" id="UP000585474"/>
    </source>
</evidence>
<dbReference type="Pfam" id="PF12854">
    <property type="entry name" value="PPR_1"/>
    <property type="match status" value="1"/>
</dbReference>
<dbReference type="NCBIfam" id="TIGR00756">
    <property type="entry name" value="PPR"/>
    <property type="match status" value="6"/>
</dbReference>
<organism evidence="4 5">
    <name type="scientific">Actinidia rufa</name>
    <dbReference type="NCBI Taxonomy" id="165716"/>
    <lineage>
        <taxon>Eukaryota</taxon>
        <taxon>Viridiplantae</taxon>
        <taxon>Streptophyta</taxon>
        <taxon>Embryophyta</taxon>
        <taxon>Tracheophyta</taxon>
        <taxon>Spermatophyta</taxon>
        <taxon>Magnoliopsida</taxon>
        <taxon>eudicotyledons</taxon>
        <taxon>Gunneridae</taxon>
        <taxon>Pentapetalae</taxon>
        <taxon>asterids</taxon>
        <taxon>Ericales</taxon>
        <taxon>Actinidiaceae</taxon>
        <taxon>Actinidia</taxon>
    </lineage>
</organism>
<accession>A0A7J0DBV7</accession>
<feature type="repeat" description="PPR" evidence="3">
    <location>
        <begin position="1129"/>
        <end position="1163"/>
    </location>
</feature>
<feature type="repeat" description="PPR" evidence="3">
    <location>
        <begin position="433"/>
        <end position="467"/>
    </location>
</feature>
<feature type="repeat" description="PPR" evidence="3">
    <location>
        <begin position="1094"/>
        <end position="1128"/>
    </location>
</feature>
<feature type="repeat" description="PPR" evidence="3">
    <location>
        <begin position="296"/>
        <end position="330"/>
    </location>
</feature>
<feature type="repeat" description="PPR" evidence="3">
    <location>
        <begin position="398"/>
        <end position="432"/>
    </location>
</feature>
<protein>
    <submittedName>
        <fullName evidence="4">Pentatricopeptide repeat (PPR) superfamily protein</fullName>
    </submittedName>
</protein>
<dbReference type="GO" id="GO:0003729">
    <property type="term" value="F:mRNA binding"/>
    <property type="evidence" value="ECO:0007669"/>
    <property type="project" value="TreeGrafter"/>
</dbReference>
<dbReference type="OrthoDB" id="773543at2759"/>
<feature type="repeat" description="PPR" evidence="3">
    <location>
        <begin position="1059"/>
        <end position="1093"/>
    </location>
</feature>
<dbReference type="AlphaFoldDB" id="A0A7J0DBV7"/>
<comment type="caution">
    <text evidence="4">The sequence shown here is derived from an EMBL/GenBank/DDBJ whole genome shotgun (WGS) entry which is preliminary data.</text>
</comment>
<feature type="repeat" description="PPR" evidence="3">
    <location>
        <begin position="223"/>
        <end position="257"/>
    </location>
</feature>
<dbReference type="InterPro" id="IPR002885">
    <property type="entry name" value="PPR_rpt"/>
</dbReference>
<dbReference type="Pfam" id="PF13041">
    <property type="entry name" value="PPR_2"/>
    <property type="match status" value="3"/>
</dbReference>
<feature type="repeat" description="PPR" evidence="3">
    <location>
        <begin position="989"/>
        <end position="1023"/>
    </location>
</feature>
<feature type="repeat" description="PPR" evidence="3">
    <location>
        <begin position="468"/>
        <end position="502"/>
    </location>
</feature>
<feature type="repeat" description="PPR" evidence="3">
    <location>
        <begin position="884"/>
        <end position="918"/>
    </location>
</feature>
<dbReference type="InterPro" id="IPR011990">
    <property type="entry name" value="TPR-like_helical_dom_sf"/>
</dbReference>
<feature type="repeat" description="PPR" evidence="3">
    <location>
        <begin position="1164"/>
        <end position="1198"/>
    </location>
</feature>
<dbReference type="Gene3D" id="1.25.40.10">
    <property type="entry name" value="Tetratricopeptide repeat domain"/>
    <property type="match status" value="8"/>
</dbReference>
<dbReference type="PANTHER" id="PTHR47938">
    <property type="entry name" value="RESPIRATORY COMPLEX I CHAPERONE (CIA84), PUTATIVE (AFU_ORTHOLOGUE AFUA_2G06020)-RELATED"/>
    <property type="match status" value="1"/>
</dbReference>
<keyword evidence="2" id="KW-0677">Repeat</keyword>
<dbReference type="Proteomes" id="UP000585474">
    <property type="component" value="Unassembled WGS sequence"/>
</dbReference>
<dbReference type="Pfam" id="PF13812">
    <property type="entry name" value="PPR_3"/>
    <property type="match status" value="3"/>
</dbReference>
<name>A0A7J0DBV7_9ERIC</name>
<evidence type="ECO:0000256" key="3">
    <source>
        <dbReference type="PROSITE-ProRule" id="PRU00708"/>
    </source>
</evidence>
<keyword evidence="5" id="KW-1185">Reference proteome</keyword>
<feature type="repeat" description="PPR" evidence="3">
    <location>
        <begin position="849"/>
        <end position="883"/>
    </location>
</feature>
<feature type="repeat" description="PPR" evidence="3">
    <location>
        <begin position="779"/>
        <end position="813"/>
    </location>
</feature>
<dbReference type="EMBL" id="BJWL01000127">
    <property type="protein sequence ID" value="GFS30756.1"/>
    <property type="molecule type" value="Genomic_DNA"/>
</dbReference>
<dbReference type="PROSITE" id="PS51375">
    <property type="entry name" value="PPR"/>
    <property type="match status" value="13"/>
</dbReference>
<reference evidence="5" key="1">
    <citation type="submission" date="2019-07" db="EMBL/GenBank/DDBJ databases">
        <title>De Novo Assembly of kiwifruit Actinidia rufa.</title>
        <authorList>
            <person name="Sugita-Konishi S."/>
            <person name="Sato K."/>
            <person name="Mori E."/>
            <person name="Abe Y."/>
            <person name="Kisaki G."/>
            <person name="Hamano K."/>
            <person name="Suezawa K."/>
            <person name="Otani M."/>
            <person name="Fukuda T."/>
            <person name="Manabe T."/>
            <person name="Gomi K."/>
            <person name="Tabuchi M."/>
            <person name="Akimitsu K."/>
            <person name="Kataoka I."/>
        </authorList>
    </citation>
    <scope>NUCLEOTIDE SEQUENCE [LARGE SCALE GENOMIC DNA]</scope>
    <source>
        <strain evidence="5">cv. Fuchu</strain>
    </source>
</reference>
<dbReference type="Pfam" id="PF01535">
    <property type="entry name" value="PPR"/>
    <property type="match status" value="3"/>
</dbReference>
<proteinExistence type="inferred from homology"/>
<sequence length="1270" mass="143952">MREPEPPQSARCDQLMRVRAAVVLSHSLSTLRPLNLNLPIKQVCFLFSLFLNKHRFSTTSPQKPPSSPSSSLPFIQTTNNTHIDLSSINTSGIAKSIFQRCSHLWENKSEDFVTLSLKDLLLKIYTVSPETNRKFLRVSELKPVDVLEILLGFEFESEKFETEVQKVRSLWGIFNWASDQSRVFNHLPRSYVVMAKMLIRAGLFREIELLLSATDSEGILLDSYEIFSNLIEGYVGAGETQRAVSIYDRMRRQGLVPTLSCYRAILELLVRKNDAQLAFQVYLDMVEKGLGLSREETEIFENVIKLLCRDGRVHEVRKLVKKVITFGLKPTNLAIDAIASGYYEKKDYDDLLKFFLETKCAPDVIVGNRVIVSMCRNFGVERANLFLQELENVGFGPDEITFGILIGWSCREGKLKNAFIYLSEILSRSLKPNVHSYNALISSVFREGMWKHAWEILNEMHDIGVTPNLATFKVLLAGYSEARQFDEVKTVVGEMVERGLIQPSSLEDPLSKAFTLLGLDPLAVKVRRDNDAGFSKTEFFDNLGNGLYLETDLIEYEKTIIRVLEDALIPDFNSLILKDCDRGNLKTAVMMVEEMLRWGQELSLTTFSTLVKGLCASSYGMKIIARLLEKMPKLTDQLDQETLNLLVQALSKKGFTHTARIIFDGMLQRNSKIKSETCTALLTGLCRKRHLTGLLNCWELARQEKWSLELKDCQNLMGFLCKKGQLKEALELFENTLSAYPRARSHICRYFLEKLCSAGFTTIAHALVEELQEQGFVLNRIAYSHLIKGFLKERIISKALIMLDFMLEKNLVPSLDTISISISRLCWASKFEEAVALKESALREQSSISIPVYCALISGFCKSGMVTEAANIFCDMLSRGLLPDSEACNVLIQGYCQTDNLMKVGELLGIMIRKNLSICISSYRNLVSLMCTTGKVRSALSLKELLLKESNHPNLIIYSILIFYLFRTGNNLFVDALVDELQEKGLQLDGVAYNFLVYGYSQCKDLSRSLQYLTTMMAEEHRPSNRSMRTVIKRLCGDGELGKALELSQEMESRGWVHDATIQNSIVEGLLARGKLKEAVSFLDRMGEKGLISNEINYDILIKRFCKFGKVDKAVDLLNIMLKKANIPSSSSYDYLIQDCCTCHKLDQALDLLTEMLDSNLNPSVKTWNVLIDKVCQDGRITEAERLLNVMVQMGEKPTREMFCSVINRCHYERNLSKASGLLQMMQQNGYAPDFETHWSFISNLSNSNDNRNNKGRPFLSRLLSESGFA</sequence>
<evidence type="ECO:0000256" key="1">
    <source>
        <dbReference type="ARBA" id="ARBA00007626"/>
    </source>
</evidence>